<dbReference type="EMBL" id="AZSI01000004">
    <property type="protein sequence ID" value="KEY63593.1"/>
    <property type="molecule type" value="Genomic_DNA"/>
</dbReference>
<evidence type="ECO:0000313" key="3">
    <source>
        <dbReference type="Proteomes" id="UP000028401"/>
    </source>
</evidence>
<dbReference type="Pfam" id="PF05709">
    <property type="entry name" value="Sipho_tail"/>
    <property type="match status" value="1"/>
</dbReference>
<gene>
    <name evidence="2" type="ORF">U725_00163</name>
</gene>
<evidence type="ECO:0000259" key="1">
    <source>
        <dbReference type="Pfam" id="PF05709"/>
    </source>
</evidence>
<protein>
    <recommendedName>
        <fullName evidence="1">Siphovirus-type tail component RIFT-related domain-containing protein</fullName>
    </recommendedName>
</protein>
<comment type="caution">
    <text evidence="2">The sequence shown here is derived from an EMBL/GenBank/DDBJ whole genome shotgun (WGS) entry which is preliminary data.</text>
</comment>
<dbReference type="AlphaFoldDB" id="A0A084AE64"/>
<dbReference type="RefSeq" id="WP_042747607.1">
    <property type="nucleotide sequence ID" value="NZ_AZSI01000004.1"/>
</dbReference>
<accession>A0A084AE64</accession>
<proteinExistence type="predicted"/>
<dbReference type="Proteomes" id="UP000028401">
    <property type="component" value="Unassembled WGS sequence"/>
</dbReference>
<name>A0A084AE64_LACLC</name>
<feature type="domain" description="Siphovirus-type tail component RIFT-related" evidence="1">
    <location>
        <begin position="19"/>
        <end position="111"/>
    </location>
</feature>
<dbReference type="Gene3D" id="2.40.30.200">
    <property type="match status" value="1"/>
</dbReference>
<organism evidence="2 3">
    <name type="scientific">Lactococcus cremoris subsp. cremoris GE214</name>
    <dbReference type="NCBI Taxonomy" id="1415168"/>
    <lineage>
        <taxon>Bacteria</taxon>
        <taxon>Bacillati</taxon>
        <taxon>Bacillota</taxon>
        <taxon>Bacilli</taxon>
        <taxon>Lactobacillales</taxon>
        <taxon>Streptococcaceae</taxon>
        <taxon>Lactococcus</taxon>
        <taxon>Lactococcus cremoris subsp. cremoris</taxon>
    </lineage>
</organism>
<dbReference type="PATRIC" id="fig|1415168.3.peg.174"/>
<evidence type="ECO:0000313" key="2">
    <source>
        <dbReference type="EMBL" id="KEY63593.1"/>
    </source>
</evidence>
<sequence length="298" mass="33210">MTILPNVEISYKNTLGVELKLDRFGPFYLTSYEGFGSPENEISSQKIFGKSGQRKTSSSLSYRDMTVGIAIKEETYESLKDKEHQVMAIINPELAGTLYIRIGENLYSIDVEPLKGYEGSKDSSTSTSESSIQFRALDPEWRDENVRNKSIPLSSNDNKLKFPLSIKTDFAFATIAPGQIVKILNKGDFEVGFELNILCNALVKNPRIYNIVTQEYFGWTGTFDAGTTIFLSTVHGEKKSWYQDDTDPKSTNAMGIRTPGSTFFTLDNIESNNLVVQADKGQENILATISFTPLIIGV</sequence>
<dbReference type="InterPro" id="IPR008841">
    <property type="entry name" value="Siphovirus-type_tail_N"/>
</dbReference>
<reference evidence="2 3" key="1">
    <citation type="submission" date="2014-06" db="EMBL/GenBank/DDBJ databases">
        <title>Draft genome sequence of the putrescine producing strain Lactococcus lactis subsp cremoris GE214.</title>
        <authorList>
            <person name="Ladero V."/>
            <person name="Linares D.M."/>
            <person name="del Rio B."/>
            <person name="Mayo B."/>
            <person name="Martin M.C."/>
            <person name="Fernandez M."/>
            <person name="Alvarez M.A."/>
        </authorList>
    </citation>
    <scope>NUCLEOTIDE SEQUENCE [LARGE SCALE GENOMIC DNA]</scope>
    <source>
        <strain evidence="2 3">GE214</strain>
    </source>
</reference>